<dbReference type="OrthoDB" id="3259884at2759"/>
<dbReference type="AlphaFoldDB" id="A0A067P7M9"/>
<accession>A0A067P7M9</accession>
<sequence length="328" mass="36238">MVAVLRKEWKKLLTKKVTVIVDMNDIKSCCQFQDGDDDANHDDEAGDDNTDFFGNRNIFQMTSLLERSSSNGEFEYSPSSGEPPIKITPAKCCDWCEAIIAGRCTIFHPPNTDAFNPEKHHATLHPDRQFTPATPATPTLTSNLGALASIIITIFGAALGDGFKTLPHCHMLAHVDAISTPPPIPHLCSYGPDVLQMFDEKQFENLGFTPGDSICLKNRAMKWWHGPEAKRKCADLVAGASESDVEHPKAKEFRYEVEFLDGGQHIYYGPGMCPGESKIPGQTTRYFCEVQNCLVPVLAGMVAPPATSEEWQMMEDDGITWGDWNVVG</sequence>
<dbReference type="EMBL" id="KL197772">
    <property type="protein sequence ID" value="KDQ49830.1"/>
    <property type="molecule type" value="Genomic_DNA"/>
</dbReference>
<dbReference type="Proteomes" id="UP000027265">
    <property type="component" value="Unassembled WGS sequence"/>
</dbReference>
<dbReference type="InParanoid" id="A0A067P7M9"/>
<reference evidence="2" key="1">
    <citation type="journal article" date="2014" name="Proc. Natl. Acad. Sci. U.S.A.">
        <title>Extensive sampling of basidiomycete genomes demonstrates inadequacy of the white-rot/brown-rot paradigm for wood decay fungi.</title>
        <authorList>
            <person name="Riley R."/>
            <person name="Salamov A.A."/>
            <person name="Brown D.W."/>
            <person name="Nagy L.G."/>
            <person name="Floudas D."/>
            <person name="Held B.W."/>
            <person name="Levasseur A."/>
            <person name="Lombard V."/>
            <person name="Morin E."/>
            <person name="Otillar R."/>
            <person name="Lindquist E.A."/>
            <person name="Sun H."/>
            <person name="LaButti K.M."/>
            <person name="Schmutz J."/>
            <person name="Jabbour D."/>
            <person name="Luo H."/>
            <person name="Baker S.E."/>
            <person name="Pisabarro A.G."/>
            <person name="Walton J.D."/>
            <person name="Blanchette R.A."/>
            <person name="Henrissat B."/>
            <person name="Martin F."/>
            <person name="Cullen D."/>
            <person name="Hibbett D.S."/>
            <person name="Grigoriev I.V."/>
        </authorList>
    </citation>
    <scope>NUCLEOTIDE SEQUENCE [LARGE SCALE GENOMIC DNA]</scope>
    <source>
        <strain evidence="2">MUCL 33604</strain>
    </source>
</reference>
<gene>
    <name evidence="1" type="ORF">JAAARDRAFT_200477</name>
</gene>
<protein>
    <submittedName>
        <fullName evidence="1">Uncharacterized protein</fullName>
    </submittedName>
</protein>
<proteinExistence type="predicted"/>
<evidence type="ECO:0000313" key="2">
    <source>
        <dbReference type="Proteomes" id="UP000027265"/>
    </source>
</evidence>
<name>A0A067P7M9_9AGAM</name>
<keyword evidence="2" id="KW-1185">Reference proteome</keyword>
<dbReference type="HOGENOM" id="CLU_847483_0_0_1"/>
<organism evidence="1 2">
    <name type="scientific">Jaapia argillacea MUCL 33604</name>
    <dbReference type="NCBI Taxonomy" id="933084"/>
    <lineage>
        <taxon>Eukaryota</taxon>
        <taxon>Fungi</taxon>
        <taxon>Dikarya</taxon>
        <taxon>Basidiomycota</taxon>
        <taxon>Agaricomycotina</taxon>
        <taxon>Agaricomycetes</taxon>
        <taxon>Agaricomycetidae</taxon>
        <taxon>Jaapiales</taxon>
        <taxon>Jaapiaceae</taxon>
        <taxon>Jaapia</taxon>
    </lineage>
</organism>
<evidence type="ECO:0000313" key="1">
    <source>
        <dbReference type="EMBL" id="KDQ49830.1"/>
    </source>
</evidence>